<organism evidence="1 2">
    <name type="scientific">Dyadobacter psychrotolerans</name>
    <dbReference type="NCBI Taxonomy" id="2541721"/>
    <lineage>
        <taxon>Bacteria</taxon>
        <taxon>Pseudomonadati</taxon>
        <taxon>Bacteroidota</taxon>
        <taxon>Cytophagia</taxon>
        <taxon>Cytophagales</taxon>
        <taxon>Spirosomataceae</taxon>
        <taxon>Dyadobacter</taxon>
    </lineage>
</organism>
<dbReference type="OrthoDB" id="1522603at2"/>
<comment type="caution">
    <text evidence="1">The sequence shown here is derived from an EMBL/GenBank/DDBJ whole genome shotgun (WGS) entry which is preliminary data.</text>
</comment>
<name>A0A4R5E0Y8_9BACT</name>
<sequence>MPDLITTWWLSKNILSLQLCDMVRILVPCDFSPASDKPIRFAINLAEKVEELFLLNLFDDNSAPKKLEQNFKQAGLNLKI</sequence>
<dbReference type="RefSeq" id="WP_131957126.1">
    <property type="nucleotide sequence ID" value="NZ_SMFL01000002.1"/>
</dbReference>
<reference evidence="1 2" key="1">
    <citation type="submission" date="2019-03" db="EMBL/GenBank/DDBJ databases">
        <title>Dyadobacter AR-3-6 sp. nov., isolated from arctic soil.</title>
        <authorList>
            <person name="Chaudhary D.K."/>
        </authorList>
    </citation>
    <scope>NUCLEOTIDE SEQUENCE [LARGE SCALE GENOMIC DNA]</scope>
    <source>
        <strain evidence="1 2">AR-3-6</strain>
    </source>
</reference>
<accession>A0A4R5E0Y8</accession>
<protein>
    <recommendedName>
        <fullName evidence="3">Universal stress protein</fullName>
    </recommendedName>
</protein>
<dbReference type="Proteomes" id="UP000294850">
    <property type="component" value="Unassembled WGS sequence"/>
</dbReference>
<dbReference type="EMBL" id="SMFL01000002">
    <property type="protein sequence ID" value="TDE17313.1"/>
    <property type="molecule type" value="Genomic_DNA"/>
</dbReference>
<gene>
    <name evidence="1" type="ORF">E0F88_05330</name>
</gene>
<evidence type="ECO:0008006" key="3">
    <source>
        <dbReference type="Google" id="ProtNLM"/>
    </source>
</evidence>
<proteinExistence type="predicted"/>
<dbReference type="AlphaFoldDB" id="A0A4R5E0Y8"/>
<evidence type="ECO:0000313" key="1">
    <source>
        <dbReference type="EMBL" id="TDE17313.1"/>
    </source>
</evidence>
<evidence type="ECO:0000313" key="2">
    <source>
        <dbReference type="Proteomes" id="UP000294850"/>
    </source>
</evidence>
<keyword evidence="2" id="KW-1185">Reference proteome</keyword>